<gene>
    <name evidence="6" type="ORF">OKA104_LOCUS49241</name>
</gene>
<dbReference type="PROSITE" id="PS50199">
    <property type="entry name" value="ZF_RANBP2_2"/>
    <property type="match status" value="1"/>
</dbReference>
<name>A0A820LME0_9BILA</name>
<evidence type="ECO:0000313" key="7">
    <source>
        <dbReference type="Proteomes" id="UP000663881"/>
    </source>
</evidence>
<proteinExistence type="predicted"/>
<dbReference type="InterPro" id="IPR036443">
    <property type="entry name" value="Znf_RanBP2_sf"/>
</dbReference>
<reference evidence="6" key="1">
    <citation type="submission" date="2021-02" db="EMBL/GenBank/DDBJ databases">
        <authorList>
            <person name="Nowell W R."/>
        </authorList>
    </citation>
    <scope>NUCLEOTIDE SEQUENCE</scope>
</reference>
<evidence type="ECO:0000256" key="1">
    <source>
        <dbReference type="ARBA" id="ARBA00022723"/>
    </source>
</evidence>
<sequence>DQLNPLLDSLRTKDLNGVEKWMNNDHWQTFLQLLQIEFRNPQISMNPLSPINIQEQLSEWSCPQCTYLNIITHQQCDMCSSEKK</sequence>
<dbReference type="GO" id="GO:0008270">
    <property type="term" value="F:zinc ion binding"/>
    <property type="evidence" value="ECO:0007669"/>
    <property type="project" value="UniProtKB-KW"/>
</dbReference>
<dbReference type="InterPro" id="IPR001876">
    <property type="entry name" value="Znf_RanBP2"/>
</dbReference>
<keyword evidence="2 4" id="KW-0863">Zinc-finger</keyword>
<feature type="domain" description="RanBP2-type" evidence="5">
    <location>
        <begin position="56"/>
        <end position="84"/>
    </location>
</feature>
<evidence type="ECO:0000313" key="6">
    <source>
        <dbReference type="EMBL" id="CAF4359414.1"/>
    </source>
</evidence>
<evidence type="ECO:0000259" key="5">
    <source>
        <dbReference type="PROSITE" id="PS50199"/>
    </source>
</evidence>
<dbReference type="EMBL" id="CAJOAY010022653">
    <property type="protein sequence ID" value="CAF4359414.1"/>
    <property type="molecule type" value="Genomic_DNA"/>
</dbReference>
<dbReference type="PROSITE" id="PS01358">
    <property type="entry name" value="ZF_RANBP2_1"/>
    <property type="match status" value="1"/>
</dbReference>
<organism evidence="6 7">
    <name type="scientific">Adineta steineri</name>
    <dbReference type="NCBI Taxonomy" id="433720"/>
    <lineage>
        <taxon>Eukaryota</taxon>
        <taxon>Metazoa</taxon>
        <taxon>Spiralia</taxon>
        <taxon>Gnathifera</taxon>
        <taxon>Rotifera</taxon>
        <taxon>Eurotatoria</taxon>
        <taxon>Bdelloidea</taxon>
        <taxon>Adinetida</taxon>
        <taxon>Adinetidae</taxon>
        <taxon>Adineta</taxon>
    </lineage>
</organism>
<dbReference type="Gene3D" id="2.30.30.380">
    <property type="entry name" value="Zn-finger domain of Sec23/24"/>
    <property type="match status" value="1"/>
</dbReference>
<accession>A0A820LME0</accession>
<dbReference type="AlphaFoldDB" id="A0A820LME0"/>
<evidence type="ECO:0000256" key="4">
    <source>
        <dbReference type="PROSITE-ProRule" id="PRU00322"/>
    </source>
</evidence>
<dbReference type="Proteomes" id="UP000663881">
    <property type="component" value="Unassembled WGS sequence"/>
</dbReference>
<evidence type="ECO:0000256" key="3">
    <source>
        <dbReference type="ARBA" id="ARBA00022833"/>
    </source>
</evidence>
<feature type="non-terminal residue" evidence="6">
    <location>
        <position position="1"/>
    </location>
</feature>
<keyword evidence="3" id="KW-0862">Zinc</keyword>
<evidence type="ECO:0000256" key="2">
    <source>
        <dbReference type="ARBA" id="ARBA00022771"/>
    </source>
</evidence>
<dbReference type="SUPFAM" id="SSF90209">
    <property type="entry name" value="Ran binding protein zinc finger-like"/>
    <property type="match status" value="1"/>
</dbReference>
<comment type="caution">
    <text evidence="6">The sequence shown here is derived from an EMBL/GenBank/DDBJ whole genome shotgun (WGS) entry which is preliminary data.</text>
</comment>
<keyword evidence="1" id="KW-0479">Metal-binding</keyword>
<protein>
    <recommendedName>
        <fullName evidence="5">RanBP2-type domain-containing protein</fullName>
    </recommendedName>
</protein>